<dbReference type="Proteomes" id="UP000501747">
    <property type="component" value="Chromosome"/>
</dbReference>
<feature type="domain" description="MucBP" evidence="2">
    <location>
        <begin position="602"/>
        <end position="675"/>
    </location>
</feature>
<dbReference type="InterPro" id="IPR041171">
    <property type="entry name" value="SDR_Ig"/>
</dbReference>
<dbReference type="Pfam" id="PF17961">
    <property type="entry name" value="Big_8"/>
    <property type="match status" value="1"/>
</dbReference>
<feature type="domain" description="SDR-like Ig" evidence="3">
    <location>
        <begin position="694"/>
        <end position="783"/>
    </location>
</feature>
<proteinExistence type="predicted"/>
<protein>
    <recommendedName>
        <fullName evidence="6">WxL domain-containing protein</fullName>
    </recommendedName>
</protein>
<dbReference type="InterPro" id="IPR009459">
    <property type="entry name" value="MucBP_dom"/>
</dbReference>
<organism evidence="4 5">
    <name type="scientific">Vagococcus hydrophili</name>
    <dbReference type="NCBI Taxonomy" id="2714947"/>
    <lineage>
        <taxon>Bacteria</taxon>
        <taxon>Bacillati</taxon>
        <taxon>Bacillota</taxon>
        <taxon>Bacilli</taxon>
        <taxon>Lactobacillales</taxon>
        <taxon>Enterococcaceae</taxon>
        <taxon>Vagococcus</taxon>
    </lineage>
</organism>
<evidence type="ECO:0008006" key="6">
    <source>
        <dbReference type="Google" id="ProtNLM"/>
    </source>
</evidence>
<dbReference type="Gene3D" id="3.10.20.320">
    <property type="entry name" value="Putative peptidoglycan bound protein (lpxtg motif)"/>
    <property type="match status" value="2"/>
</dbReference>
<dbReference type="KEGG" id="vhy:G7082_02630"/>
<evidence type="ECO:0000313" key="5">
    <source>
        <dbReference type="Proteomes" id="UP000501747"/>
    </source>
</evidence>
<gene>
    <name evidence="4" type="ORF">G7082_02630</name>
</gene>
<keyword evidence="1" id="KW-0677">Repeat</keyword>
<evidence type="ECO:0000259" key="2">
    <source>
        <dbReference type="Pfam" id="PF06458"/>
    </source>
</evidence>
<dbReference type="RefSeq" id="WP_166033641.1">
    <property type="nucleotide sequence ID" value="NZ_CP049887.1"/>
</dbReference>
<dbReference type="EMBL" id="CP049887">
    <property type="protein sequence ID" value="QIL47505.1"/>
    <property type="molecule type" value="Genomic_DNA"/>
</dbReference>
<evidence type="ECO:0000256" key="1">
    <source>
        <dbReference type="ARBA" id="ARBA00022737"/>
    </source>
</evidence>
<keyword evidence="5" id="KW-1185">Reference proteome</keyword>
<name>A0A6G8ARF3_9ENTE</name>
<dbReference type="AlphaFoldDB" id="A0A6G8ARF3"/>
<evidence type="ECO:0000259" key="3">
    <source>
        <dbReference type="Pfam" id="PF17961"/>
    </source>
</evidence>
<sequence length="962" mass="107402">MKRKIYKKRFLKFYLIVTTVICGVLLQSVTVKAAPSLANLPGIKVINNKTGEATDGSTISGEYSTQLRISQDMYYSFRGTTNDANNNKNYAQANGANSVRFNKNIMSSTPNKNSSVRLNRVAIYQGEYIDLRINLGYKNGNNSSTGDVQLYVPSYKSTKKQQDDNFLHFRNGGGGKNTDIYFEYEFLKSGTEVRVSDYKGMWNYRRVNSYKSVTVNANTSHQLYVYDNTSIQYSTNLNQITAIGTNGAAETPDTNFTNLLDLRYGVFYTTMTTLKSSTSYFKYELDPITKLELPYPEIMGHTNEDPKSNQVAYTVIQDMPIQAKPNFYPTSYVLFVTLDKAVDINNIQYNVKDIQGKTVSNAFDLAYRSPETNQIGFIVNSGLLSSAGFVDNSYRINISGQVKSDVKKSEYYNNGYYVFPASTYYKTNTNYSDSRKADARLKARVTATPKEQTVAQYSSTTDWSKYDVTDLFTDFDGAFEGDEVEISNIQSKVFSNKGQDSVEVTLKGKSSQLTATFTVPVKVLEQRKAHIHYVDEKGKEVANVVEKTGFETQTYDYTDEIRDITNYKFVKVDETKGSSIKGEFNNGLDIDVYLIYLLDKQKVTVNHVDETGKVIAKESITEYDSNSEQTVNSLKVPGFEVTSAKVNDSKQSLSPDGSLKISVEDKPLIVTFTYKSVHFDLKLTADTTGVSQREDIAYTLQVSSGMKYSAEMIKDNYTNVNLSISVDPKLKDIRDIKVINSQNQVIGVGQYTPETNAIKVSLTESVVNSDDFKVRYIATVKEDAKTEDVIETKANMTAYYIVNGESVPISRQSNEVKTPILGGLSLISAPKTIDFGKVTYQAKNMTVDNPSIDDRLVVSDTRAKATDGWTLSATLASPLMSNGEELAGKVIYKTGDSELELSSNSQNIYVQKQENQSKVDVTDTWGTTPQSDGIKLKFKAKDELKAGSYEGKIRWTLMAGQP</sequence>
<feature type="domain" description="MucBP" evidence="2">
    <location>
        <begin position="530"/>
        <end position="586"/>
    </location>
</feature>
<reference evidence="4 5" key="1">
    <citation type="submission" date="2020-03" db="EMBL/GenBank/DDBJ databases">
        <title>Vagococcus sp. nov., isolated from beetles.</title>
        <authorList>
            <person name="Hyun D.-W."/>
            <person name="Bae J.-W."/>
        </authorList>
    </citation>
    <scope>NUCLEOTIDE SEQUENCE [LARGE SCALE GENOMIC DNA]</scope>
    <source>
        <strain evidence="4 5">HDW17B</strain>
    </source>
</reference>
<evidence type="ECO:0000313" key="4">
    <source>
        <dbReference type="EMBL" id="QIL47505.1"/>
    </source>
</evidence>
<accession>A0A6G8ARF3</accession>
<dbReference type="Pfam" id="PF06458">
    <property type="entry name" value="MucBP"/>
    <property type="match status" value="2"/>
</dbReference>